<dbReference type="AlphaFoldDB" id="A0A0G0Y758"/>
<evidence type="ECO:0000256" key="5">
    <source>
        <dbReference type="NCBIfam" id="TIGR00168"/>
    </source>
</evidence>
<dbReference type="InterPro" id="IPR019815">
    <property type="entry name" value="Translation_initiation_fac_3_C"/>
</dbReference>
<evidence type="ECO:0000256" key="3">
    <source>
        <dbReference type="ARBA" id="ARBA00022917"/>
    </source>
</evidence>
<evidence type="ECO:0000256" key="1">
    <source>
        <dbReference type="ARBA" id="ARBA00005439"/>
    </source>
</evidence>
<dbReference type="GO" id="GO:0005829">
    <property type="term" value="C:cytosol"/>
    <property type="evidence" value="ECO:0007669"/>
    <property type="project" value="TreeGrafter"/>
</dbReference>
<name>A0A0G0Y758_9BACT</name>
<evidence type="ECO:0000259" key="6">
    <source>
        <dbReference type="Pfam" id="PF00707"/>
    </source>
</evidence>
<dbReference type="InterPro" id="IPR019814">
    <property type="entry name" value="Translation_initiation_fac_3_N"/>
</dbReference>
<comment type="subcellular location">
    <subcellularLocation>
        <location evidence="4">Cytoplasm</location>
    </subcellularLocation>
</comment>
<comment type="subunit">
    <text evidence="4">Monomer.</text>
</comment>
<dbReference type="Gene3D" id="3.10.20.80">
    <property type="entry name" value="Translation initiation factor 3 (IF-3), N-terminal domain"/>
    <property type="match status" value="1"/>
</dbReference>
<dbReference type="Proteomes" id="UP000034160">
    <property type="component" value="Unassembled WGS sequence"/>
</dbReference>
<dbReference type="NCBIfam" id="TIGR00168">
    <property type="entry name" value="infC"/>
    <property type="match status" value="1"/>
</dbReference>
<dbReference type="InterPro" id="IPR036788">
    <property type="entry name" value="T_IF-3_C_sf"/>
</dbReference>
<evidence type="ECO:0000259" key="7">
    <source>
        <dbReference type="Pfam" id="PF05198"/>
    </source>
</evidence>
<accession>A0A0G0Y758</accession>
<evidence type="ECO:0000313" key="8">
    <source>
        <dbReference type="EMBL" id="KKS32557.1"/>
    </source>
</evidence>
<organism evidence="8 9">
    <name type="scientific">Candidatus Amesbacteria bacterium GW2011_GWA2_42_12</name>
    <dbReference type="NCBI Taxonomy" id="1618356"/>
    <lineage>
        <taxon>Bacteria</taxon>
        <taxon>Candidatus Amesiibacteriota</taxon>
    </lineage>
</organism>
<dbReference type="STRING" id="1618356.UU93_C0006G0036"/>
<keyword evidence="4" id="KW-0963">Cytoplasm</keyword>
<dbReference type="GO" id="GO:0032790">
    <property type="term" value="P:ribosome disassembly"/>
    <property type="evidence" value="ECO:0007669"/>
    <property type="project" value="TreeGrafter"/>
</dbReference>
<dbReference type="InterPro" id="IPR036787">
    <property type="entry name" value="T_IF-3_N_sf"/>
</dbReference>
<evidence type="ECO:0000313" key="9">
    <source>
        <dbReference type="Proteomes" id="UP000034160"/>
    </source>
</evidence>
<dbReference type="GO" id="GO:0003743">
    <property type="term" value="F:translation initiation factor activity"/>
    <property type="evidence" value="ECO:0007669"/>
    <property type="project" value="UniProtKB-UniRule"/>
</dbReference>
<comment type="caution">
    <text evidence="8">The sequence shown here is derived from an EMBL/GenBank/DDBJ whole genome shotgun (WGS) entry which is preliminary data.</text>
</comment>
<sequence length="188" mass="21083">MSTQHFRINNQIQASQVRLLATEGTQIGVVSRDEALSKARELGVDAVEIAPLAVPPVVKLIDYKKFLYQLAKKEQVAKSSQKKVDLKEVRLTPFMAENDFNTKFDRTKGFLEEGHKVRLVVRYTGRQMDQRQFASSVMNKMVAAVSDISIIDQGSKWVGKQFIATISPVKKSKTNNIPIVPAYAKSET</sequence>
<dbReference type="SUPFAM" id="SSF55200">
    <property type="entry name" value="Translation initiation factor IF3, C-terminal domain"/>
    <property type="match status" value="1"/>
</dbReference>
<comment type="similarity">
    <text evidence="1 4">Belongs to the IF-3 family.</text>
</comment>
<dbReference type="PANTHER" id="PTHR10938:SF0">
    <property type="entry name" value="TRANSLATION INITIATION FACTOR IF-3, MITOCHONDRIAL"/>
    <property type="match status" value="1"/>
</dbReference>
<keyword evidence="2 4" id="KW-0396">Initiation factor</keyword>
<feature type="domain" description="Translation initiation factor 3 N-terminal" evidence="7">
    <location>
        <begin position="8"/>
        <end position="75"/>
    </location>
</feature>
<gene>
    <name evidence="4" type="primary">infC</name>
    <name evidence="8" type="ORF">UU93_C0006G0036</name>
</gene>
<dbReference type="GO" id="GO:0016020">
    <property type="term" value="C:membrane"/>
    <property type="evidence" value="ECO:0007669"/>
    <property type="project" value="TreeGrafter"/>
</dbReference>
<dbReference type="EMBL" id="LCCN01000006">
    <property type="protein sequence ID" value="KKS32557.1"/>
    <property type="molecule type" value="Genomic_DNA"/>
</dbReference>
<comment type="function">
    <text evidence="4">IF-3 binds to the 30S ribosomal subunit and shifts the equilibrium between 70S ribosomes and their 50S and 30S subunits in favor of the free subunits, thus enhancing the availability of 30S subunits on which protein synthesis initiation begins.</text>
</comment>
<dbReference type="HAMAP" id="MF_00080">
    <property type="entry name" value="IF_3"/>
    <property type="match status" value="1"/>
</dbReference>
<dbReference type="GO" id="GO:0043022">
    <property type="term" value="F:ribosome binding"/>
    <property type="evidence" value="ECO:0007669"/>
    <property type="project" value="TreeGrafter"/>
</dbReference>
<dbReference type="Gene3D" id="3.30.110.10">
    <property type="entry name" value="Translation initiation factor 3 (IF-3), C-terminal domain"/>
    <property type="match status" value="1"/>
</dbReference>
<evidence type="ECO:0000256" key="2">
    <source>
        <dbReference type="ARBA" id="ARBA00022540"/>
    </source>
</evidence>
<dbReference type="SUPFAM" id="SSF54364">
    <property type="entry name" value="Translation initiation factor IF3, N-terminal domain"/>
    <property type="match status" value="1"/>
</dbReference>
<feature type="domain" description="Translation initiation factor 3 C-terminal" evidence="6">
    <location>
        <begin position="84"/>
        <end position="168"/>
    </location>
</feature>
<dbReference type="Pfam" id="PF00707">
    <property type="entry name" value="IF3_C"/>
    <property type="match status" value="1"/>
</dbReference>
<proteinExistence type="inferred from homology"/>
<reference evidence="8 9" key="1">
    <citation type="journal article" date="2015" name="Nature">
        <title>rRNA introns, odd ribosomes, and small enigmatic genomes across a large radiation of phyla.</title>
        <authorList>
            <person name="Brown C.T."/>
            <person name="Hug L.A."/>
            <person name="Thomas B.C."/>
            <person name="Sharon I."/>
            <person name="Castelle C.J."/>
            <person name="Singh A."/>
            <person name="Wilkins M.J."/>
            <person name="Williams K.H."/>
            <person name="Banfield J.F."/>
        </authorList>
    </citation>
    <scope>NUCLEOTIDE SEQUENCE [LARGE SCALE GENOMIC DNA]</scope>
</reference>
<evidence type="ECO:0000256" key="4">
    <source>
        <dbReference type="HAMAP-Rule" id="MF_00080"/>
    </source>
</evidence>
<dbReference type="Pfam" id="PF05198">
    <property type="entry name" value="IF3_N"/>
    <property type="match status" value="1"/>
</dbReference>
<protein>
    <recommendedName>
        <fullName evidence="4 5">Translation initiation factor IF-3</fullName>
    </recommendedName>
</protein>
<keyword evidence="3 4" id="KW-0648">Protein biosynthesis</keyword>
<dbReference type="InterPro" id="IPR001288">
    <property type="entry name" value="Translation_initiation_fac_3"/>
</dbReference>
<dbReference type="PANTHER" id="PTHR10938">
    <property type="entry name" value="TRANSLATION INITIATION FACTOR IF-3"/>
    <property type="match status" value="1"/>
</dbReference>